<dbReference type="InParanoid" id="A0A151Z439"/>
<dbReference type="InterPro" id="IPR036397">
    <property type="entry name" value="RNaseH_sf"/>
</dbReference>
<dbReference type="EMBL" id="LODT01000048">
    <property type="protein sequence ID" value="KYQ88730.1"/>
    <property type="molecule type" value="Genomic_DNA"/>
</dbReference>
<evidence type="ECO:0000313" key="1">
    <source>
        <dbReference type="EMBL" id="KYQ88730.1"/>
    </source>
</evidence>
<gene>
    <name evidence="1" type="ORF">DLAC_10757</name>
</gene>
<comment type="caution">
    <text evidence="1">The sequence shown here is derived from an EMBL/GenBank/DDBJ whole genome shotgun (WGS) entry which is preliminary data.</text>
</comment>
<dbReference type="Gene3D" id="3.30.420.10">
    <property type="entry name" value="Ribonuclease H-like superfamily/Ribonuclease H"/>
    <property type="match status" value="1"/>
</dbReference>
<dbReference type="AlphaFoldDB" id="A0A151Z439"/>
<accession>A0A151Z439</accession>
<sequence length="69" mass="8040">MVLSEVNDEYLHNVAWNKLIKNNWIEHLSDIQFYINNAYHKGIGCSPLVALQGHTPFNNITQRFCHESI</sequence>
<reference evidence="1 2" key="1">
    <citation type="submission" date="2015-12" db="EMBL/GenBank/DDBJ databases">
        <title>Dictyostelia acquired genes for synthesis and detection of signals that induce cell-type specialization by lateral gene transfer from prokaryotes.</title>
        <authorList>
            <person name="Gloeckner G."/>
            <person name="Schaap P."/>
        </authorList>
    </citation>
    <scope>NUCLEOTIDE SEQUENCE [LARGE SCALE GENOMIC DNA]</scope>
    <source>
        <strain evidence="1 2">TK</strain>
    </source>
</reference>
<proteinExistence type="predicted"/>
<evidence type="ECO:0000313" key="2">
    <source>
        <dbReference type="Proteomes" id="UP000076078"/>
    </source>
</evidence>
<protein>
    <submittedName>
        <fullName evidence="1">Uncharacterized protein</fullName>
    </submittedName>
</protein>
<name>A0A151Z439_TIELA</name>
<organism evidence="1 2">
    <name type="scientific">Tieghemostelium lacteum</name>
    <name type="common">Slime mold</name>
    <name type="synonym">Dictyostelium lacteum</name>
    <dbReference type="NCBI Taxonomy" id="361077"/>
    <lineage>
        <taxon>Eukaryota</taxon>
        <taxon>Amoebozoa</taxon>
        <taxon>Evosea</taxon>
        <taxon>Eumycetozoa</taxon>
        <taxon>Dictyostelia</taxon>
        <taxon>Dictyosteliales</taxon>
        <taxon>Raperosteliaceae</taxon>
        <taxon>Tieghemostelium</taxon>
    </lineage>
</organism>
<dbReference type="GO" id="GO:0003676">
    <property type="term" value="F:nucleic acid binding"/>
    <property type="evidence" value="ECO:0007669"/>
    <property type="project" value="InterPro"/>
</dbReference>
<dbReference type="OrthoDB" id="115435at2759"/>
<dbReference type="Proteomes" id="UP000076078">
    <property type="component" value="Unassembled WGS sequence"/>
</dbReference>
<keyword evidence="2" id="KW-1185">Reference proteome</keyword>